<proteinExistence type="predicted"/>
<name>A0A420ZCJ8_UNCK3</name>
<protein>
    <submittedName>
        <fullName evidence="1">Uncharacterized protein</fullName>
    </submittedName>
</protein>
<sequence length="100" mass="11741">MGLMDEMYDLPGLYEETVAQNFSSKNMWKIKIPELEKYENSGFELFSDGKFVYVFNRKHPVDEKNPDEPLAIFEKNLKLTAVKGLLDAYIKGNYLIYDQY</sequence>
<dbReference type="AlphaFoldDB" id="A0A420ZCJ8"/>
<dbReference type="Proteomes" id="UP000281261">
    <property type="component" value="Unassembled WGS sequence"/>
</dbReference>
<evidence type="ECO:0000313" key="2">
    <source>
        <dbReference type="Proteomes" id="UP000281261"/>
    </source>
</evidence>
<gene>
    <name evidence="1" type="ORF">DRH29_02620</name>
</gene>
<organism evidence="1 2">
    <name type="scientific">candidate division Kazan bacterium</name>
    <dbReference type="NCBI Taxonomy" id="2202143"/>
    <lineage>
        <taxon>Bacteria</taxon>
        <taxon>Bacteria division Kazan-3B-28</taxon>
    </lineage>
</organism>
<accession>A0A420ZCJ8</accession>
<reference evidence="1 2" key="1">
    <citation type="submission" date="2018-06" db="EMBL/GenBank/DDBJ databases">
        <title>Extensive metabolic versatility and redundancy in microbially diverse, dynamic hydrothermal sediments.</title>
        <authorList>
            <person name="Dombrowski N."/>
            <person name="Teske A."/>
            <person name="Baker B.J."/>
        </authorList>
    </citation>
    <scope>NUCLEOTIDE SEQUENCE [LARGE SCALE GENOMIC DNA]</scope>
    <source>
        <strain evidence="1">B79_G16</strain>
    </source>
</reference>
<dbReference type="EMBL" id="QMNG01000008">
    <property type="protein sequence ID" value="RLC37234.1"/>
    <property type="molecule type" value="Genomic_DNA"/>
</dbReference>
<evidence type="ECO:0000313" key="1">
    <source>
        <dbReference type="EMBL" id="RLC37234.1"/>
    </source>
</evidence>
<comment type="caution">
    <text evidence="1">The sequence shown here is derived from an EMBL/GenBank/DDBJ whole genome shotgun (WGS) entry which is preliminary data.</text>
</comment>